<dbReference type="PANTHER" id="PTHR12374:SF21">
    <property type="entry name" value="SWIRM DOMAIN-CONTAINING PROTEIN FUN19-RELATED"/>
    <property type="match status" value="1"/>
</dbReference>
<proteinExistence type="predicted"/>
<accession>A0A1Y2GJA1</accession>
<dbReference type="STRING" id="64571.A0A1Y2GJA1"/>
<dbReference type="OrthoDB" id="5598695at2759"/>
<feature type="compositionally biased region" description="Polar residues" evidence="1">
    <location>
        <begin position="158"/>
        <end position="173"/>
    </location>
</feature>
<evidence type="ECO:0000313" key="3">
    <source>
        <dbReference type="EMBL" id="ORZ12540.1"/>
    </source>
</evidence>
<feature type="compositionally biased region" description="Low complexity" evidence="1">
    <location>
        <begin position="457"/>
        <end position="467"/>
    </location>
</feature>
<dbReference type="InterPro" id="IPR036388">
    <property type="entry name" value="WH-like_DNA-bd_sf"/>
</dbReference>
<feature type="compositionally biased region" description="Basic and acidic residues" evidence="1">
    <location>
        <begin position="546"/>
        <end position="574"/>
    </location>
</feature>
<feature type="region of interest" description="Disordered" evidence="1">
    <location>
        <begin position="698"/>
        <end position="729"/>
    </location>
</feature>
<dbReference type="FunFam" id="1.10.10.10:FF:000087">
    <property type="entry name" value="Transcriptional adapter 2"/>
    <property type="match status" value="1"/>
</dbReference>
<dbReference type="Proteomes" id="UP000193648">
    <property type="component" value="Unassembled WGS sequence"/>
</dbReference>
<feature type="region of interest" description="Disordered" evidence="1">
    <location>
        <begin position="457"/>
        <end position="525"/>
    </location>
</feature>
<protein>
    <recommendedName>
        <fullName evidence="2">SWIRM domain-containing protein</fullName>
    </recommendedName>
</protein>
<dbReference type="GO" id="GO:0003713">
    <property type="term" value="F:transcription coactivator activity"/>
    <property type="evidence" value="ECO:0007669"/>
    <property type="project" value="TreeGrafter"/>
</dbReference>
<feature type="compositionally biased region" description="Polar residues" evidence="1">
    <location>
        <begin position="588"/>
        <end position="599"/>
    </location>
</feature>
<name>A0A1Y2GJA1_9FUNG</name>
<feature type="region of interest" description="Disordered" evidence="1">
    <location>
        <begin position="292"/>
        <end position="409"/>
    </location>
</feature>
<feature type="domain" description="SWIRM" evidence="2">
    <location>
        <begin position="799"/>
        <end position="897"/>
    </location>
</feature>
<dbReference type="InterPro" id="IPR009057">
    <property type="entry name" value="Homeodomain-like_sf"/>
</dbReference>
<evidence type="ECO:0000256" key="1">
    <source>
        <dbReference type="SAM" id="MobiDB-lite"/>
    </source>
</evidence>
<dbReference type="GO" id="GO:0003682">
    <property type="term" value="F:chromatin binding"/>
    <property type="evidence" value="ECO:0007669"/>
    <property type="project" value="TreeGrafter"/>
</dbReference>
<dbReference type="GO" id="GO:0006338">
    <property type="term" value="P:chromatin remodeling"/>
    <property type="evidence" value="ECO:0007669"/>
    <property type="project" value="TreeGrafter"/>
</dbReference>
<dbReference type="EMBL" id="MCFF01000025">
    <property type="protein sequence ID" value="ORZ12540.1"/>
    <property type="molecule type" value="Genomic_DNA"/>
</dbReference>
<feature type="region of interest" description="Disordered" evidence="1">
    <location>
        <begin position="218"/>
        <end position="275"/>
    </location>
</feature>
<evidence type="ECO:0000313" key="4">
    <source>
        <dbReference type="Proteomes" id="UP000193648"/>
    </source>
</evidence>
<feature type="compositionally biased region" description="Pro residues" evidence="1">
    <location>
        <begin position="140"/>
        <end position="151"/>
    </location>
</feature>
<feature type="region of interest" description="Disordered" evidence="1">
    <location>
        <begin position="546"/>
        <end position="663"/>
    </location>
</feature>
<dbReference type="PROSITE" id="PS50934">
    <property type="entry name" value="SWIRM"/>
    <property type="match status" value="1"/>
</dbReference>
<dbReference type="RefSeq" id="XP_021880159.1">
    <property type="nucleotide sequence ID" value="XM_022024616.1"/>
</dbReference>
<feature type="compositionally biased region" description="Low complexity" evidence="1">
    <location>
        <begin position="97"/>
        <end position="113"/>
    </location>
</feature>
<feature type="region of interest" description="Disordered" evidence="1">
    <location>
        <begin position="747"/>
        <end position="770"/>
    </location>
</feature>
<evidence type="ECO:0000259" key="2">
    <source>
        <dbReference type="PROSITE" id="PS50934"/>
    </source>
</evidence>
<feature type="compositionally biased region" description="Polar residues" evidence="1">
    <location>
        <begin position="297"/>
        <end position="307"/>
    </location>
</feature>
<feature type="region of interest" description="Disordered" evidence="1">
    <location>
        <begin position="1"/>
        <end position="67"/>
    </location>
</feature>
<dbReference type="InterPro" id="IPR007526">
    <property type="entry name" value="SWIRM"/>
</dbReference>
<comment type="caution">
    <text evidence="3">The sequence shown here is derived from an EMBL/GenBank/DDBJ whole genome shotgun (WGS) entry which is preliminary data.</text>
</comment>
<feature type="region of interest" description="Disordered" evidence="1">
    <location>
        <begin position="134"/>
        <end position="187"/>
    </location>
</feature>
<organism evidence="3 4">
    <name type="scientific">Lobosporangium transversale</name>
    <dbReference type="NCBI Taxonomy" id="64571"/>
    <lineage>
        <taxon>Eukaryota</taxon>
        <taxon>Fungi</taxon>
        <taxon>Fungi incertae sedis</taxon>
        <taxon>Mucoromycota</taxon>
        <taxon>Mortierellomycotina</taxon>
        <taxon>Mortierellomycetes</taxon>
        <taxon>Mortierellales</taxon>
        <taxon>Mortierellaceae</taxon>
        <taxon>Lobosporangium</taxon>
    </lineage>
</organism>
<dbReference type="PANTHER" id="PTHR12374">
    <property type="entry name" value="TRANSCRIPTIONAL ADAPTOR 2 ADA2 -RELATED"/>
    <property type="match status" value="1"/>
</dbReference>
<feature type="compositionally biased region" description="Polar residues" evidence="1">
    <location>
        <begin position="486"/>
        <end position="497"/>
    </location>
</feature>
<feature type="region of interest" description="Disordered" evidence="1">
    <location>
        <begin position="97"/>
        <end position="120"/>
    </location>
</feature>
<feature type="compositionally biased region" description="Polar residues" evidence="1">
    <location>
        <begin position="252"/>
        <end position="272"/>
    </location>
</feature>
<dbReference type="Pfam" id="PF04433">
    <property type="entry name" value="SWIRM"/>
    <property type="match status" value="1"/>
</dbReference>
<gene>
    <name evidence="3" type="ORF">BCR41DRAFT_356257</name>
</gene>
<dbReference type="Gene3D" id="1.10.10.10">
    <property type="entry name" value="Winged helix-like DNA-binding domain superfamily/Winged helix DNA-binding domain"/>
    <property type="match status" value="1"/>
</dbReference>
<feature type="compositionally biased region" description="Basic and acidic residues" evidence="1">
    <location>
        <begin position="308"/>
        <end position="324"/>
    </location>
</feature>
<dbReference type="AlphaFoldDB" id="A0A1Y2GJA1"/>
<reference evidence="3 4" key="1">
    <citation type="submission" date="2016-07" db="EMBL/GenBank/DDBJ databases">
        <title>Pervasive Adenine N6-methylation of Active Genes in Fungi.</title>
        <authorList>
            <consortium name="DOE Joint Genome Institute"/>
            <person name="Mondo S.J."/>
            <person name="Dannebaum R.O."/>
            <person name="Kuo R.C."/>
            <person name="Labutti K."/>
            <person name="Haridas S."/>
            <person name="Kuo A."/>
            <person name="Salamov A."/>
            <person name="Ahrendt S.R."/>
            <person name="Lipzen A."/>
            <person name="Sullivan W."/>
            <person name="Andreopoulos W.B."/>
            <person name="Clum A."/>
            <person name="Lindquist E."/>
            <person name="Daum C."/>
            <person name="Ramamoorthy G.K."/>
            <person name="Gryganskyi A."/>
            <person name="Culley D."/>
            <person name="Magnuson J.K."/>
            <person name="James T.Y."/>
            <person name="O'Malley M.A."/>
            <person name="Stajich J.E."/>
            <person name="Spatafora J.W."/>
            <person name="Visel A."/>
            <person name="Grigoriev I.V."/>
        </authorList>
    </citation>
    <scope>NUCLEOTIDE SEQUENCE [LARGE SCALE GENOMIC DNA]</scope>
    <source>
        <strain evidence="3 4">NRRL 3116</strain>
    </source>
</reference>
<feature type="compositionally biased region" description="Low complexity" evidence="1">
    <location>
        <begin position="343"/>
        <end position="356"/>
    </location>
</feature>
<feature type="compositionally biased region" description="Low complexity" evidence="1">
    <location>
        <begin position="15"/>
        <end position="59"/>
    </location>
</feature>
<dbReference type="GO" id="GO:0070210">
    <property type="term" value="C:Rpd3L-Expanded complex"/>
    <property type="evidence" value="ECO:0007669"/>
    <property type="project" value="TreeGrafter"/>
</dbReference>
<keyword evidence="4" id="KW-1185">Reference proteome</keyword>
<feature type="compositionally biased region" description="Low complexity" evidence="1">
    <location>
        <begin position="633"/>
        <end position="663"/>
    </location>
</feature>
<dbReference type="GeneID" id="33566460"/>
<sequence length="897" mass="98107">MTTDHTTLPHLPVAQQHPQSVPSQQASSSSSQGQHQPSSSHIQSSSQGFLRKSQSQSQPQPQPQPQQSILDHTLYQDNRRNYSSSLSANNSPLIPSVTSSTLLPSPHLPTSSTKNNSNQINKSDMMMVGHNITNYSQTLPQPPLSPPPPYTKHPIQRPYQTSQSDYQKTSSFPLPNPESIGRLPVRMGLSDPRIGHYLKPSKSTSASATLPALEHTTHTLSSPLQDHVPSRPSPQLSAGYLHGTVPARSYWPGSTYNNSNSSHRPTSPQVPNKFNKLMADDTGQLSIRRDFELYDSPNPNTSPQSRQSYDKHPAARGHNHENHSNHPKVCHGAAHGHSTVVRSSADSLATRSSSSPSPLPSPAPTVSLSPDLHLTCNNKTQHRPHTTSQNNIQHPHDLLSPSSSEADIGADSKTILSPLFPSSPPAVFSSIPQYGGTHLSSRPSSACSAPIYMTASLSGSSNSSTVSRPYDSAAGNRPMSPPSLAPWTSNKNQTSYAHSHPHKLPPSRAPERSGQEVMRTSSLDTESSEYINLDYYTIYRQNPRLLRPEGGRYDEKRHHEASSENQHHDEEEGHATMQGKARFRGSAGESSSTGVSRRQSMPLILTATGRVLRHEDAKQGSTSDVARNFGIYSSPSSKPKSTFSNRSISEGLGSSSSGSSSRPAAMSISHLLTDDSSIDTDTDLKHFYRDWSENNDSDIGTNFKRQRTDSTSVVSQDNDTEPIKRTRMSKKRAAELGLLDADGNIISNRKRTKKSHGGDHVSSSGFTHGGERVVQEPEELVILEPDVGPISMLDVKTPPAVHWKGQPLSITDKPGIEYLHPHEAKIASILRLSPAQYLNCKQTIILASRDYFAVPNGKPFRKSDAQKMCRIDVNKTSRLWEFFAKVGWLQGISAKDV</sequence>
<dbReference type="InParanoid" id="A0A1Y2GJA1"/>
<dbReference type="SUPFAM" id="SSF46689">
    <property type="entry name" value="Homeodomain-like"/>
    <property type="match status" value="1"/>
</dbReference>
<dbReference type="GO" id="GO:0006357">
    <property type="term" value="P:regulation of transcription by RNA polymerase II"/>
    <property type="evidence" value="ECO:0007669"/>
    <property type="project" value="TreeGrafter"/>
</dbReference>